<evidence type="ECO:0000256" key="5">
    <source>
        <dbReference type="ARBA" id="ARBA00022507"/>
    </source>
</evidence>
<keyword evidence="5 13" id="KW-0589">Pheromone response</keyword>
<dbReference type="AlphaFoldDB" id="F7CIB6"/>
<evidence type="ECO:0000256" key="8">
    <source>
        <dbReference type="ARBA" id="ARBA00023040"/>
    </source>
</evidence>
<feature type="transmembrane region" description="Helical" evidence="13">
    <location>
        <begin position="129"/>
        <end position="148"/>
    </location>
</feature>
<dbReference type="GeneID" id="100093225"/>
<feature type="transmembrane region" description="Helical" evidence="13">
    <location>
        <begin position="272"/>
        <end position="291"/>
    </location>
</feature>
<dbReference type="GO" id="GO:0016503">
    <property type="term" value="F:pheromone receptor activity"/>
    <property type="evidence" value="ECO:0007669"/>
    <property type="project" value="InterPro"/>
</dbReference>
<evidence type="ECO:0000256" key="3">
    <source>
        <dbReference type="ARBA" id="ARBA00010663"/>
    </source>
</evidence>
<dbReference type="GO" id="GO:0019236">
    <property type="term" value="P:response to pheromone"/>
    <property type="evidence" value="ECO:0007669"/>
    <property type="project" value="UniProtKB-KW"/>
</dbReference>
<comment type="subcellular location">
    <subcellularLocation>
        <location evidence="2 13">Cell membrane</location>
        <topology evidence="2 13">Multi-pass membrane protein</topology>
    </subcellularLocation>
</comment>
<dbReference type="GO" id="GO:0005550">
    <property type="term" value="F:pheromone binding"/>
    <property type="evidence" value="ECO:0000318"/>
    <property type="project" value="GO_Central"/>
</dbReference>
<evidence type="ECO:0000256" key="10">
    <source>
        <dbReference type="ARBA" id="ARBA00023170"/>
    </source>
</evidence>
<dbReference type="Proteomes" id="UP000002279">
    <property type="component" value="Unplaced"/>
</dbReference>
<feature type="transmembrane region" description="Helical" evidence="13">
    <location>
        <begin position="6"/>
        <end position="35"/>
    </location>
</feature>
<evidence type="ECO:0000256" key="9">
    <source>
        <dbReference type="ARBA" id="ARBA00023136"/>
    </source>
</evidence>
<sequence>MLLSDLVFTVLFIAQTGIGLLGNSILLMLYLSVFISQPQYKKTTDLIFGHLTVVNALTLFTQVVPGMVMAFRWESTLDVVGCQLVLYIRRVARGLSICTTCLLSVFQAITISPSNSRWDQFKHRAPKYILFAFVLFWSLNLLLEMNIIKSIANSKNVTVPLKHHSRKTCISIHYLNKLNSISFLTAKTLRDVFFVLVMSCSSGYMVMVLHKHSKRMQHIHSTSLSPKTSPASRATLTILLLVSCFVSFYFINSSITLALSFIKDNDLNYFDPTLFLGSCYAFLSPLVLIISDPRISKLSKRQHDL</sequence>
<accession>F7CIB6</accession>
<dbReference type="GO" id="GO:0005886">
    <property type="term" value="C:plasma membrane"/>
    <property type="evidence" value="ECO:0000318"/>
    <property type="project" value="GO_Central"/>
</dbReference>
<dbReference type="InterPro" id="IPR017452">
    <property type="entry name" value="GPCR_Rhodpsn_7TM"/>
</dbReference>
<dbReference type="RefSeq" id="NP_001240537.1">
    <property type="nucleotide sequence ID" value="NM_001253608.1"/>
</dbReference>
<evidence type="ECO:0000256" key="11">
    <source>
        <dbReference type="ARBA" id="ARBA00023180"/>
    </source>
</evidence>
<comment type="similarity">
    <text evidence="3 13">Belongs to the G-protein coupled receptor 1 family.</text>
</comment>
<dbReference type="CTD" id="100093225"/>
<keyword evidence="4 13" id="KW-1003">Cell membrane</keyword>
<dbReference type="GO" id="GO:0007606">
    <property type="term" value="P:sensory perception of chemical stimulus"/>
    <property type="evidence" value="ECO:0007669"/>
    <property type="project" value="UniProtKB-ARBA"/>
</dbReference>
<evidence type="ECO:0000256" key="13">
    <source>
        <dbReference type="RuleBase" id="RU364061"/>
    </source>
</evidence>
<keyword evidence="11" id="KW-0325">Glycoprotein</keyword>
<dbReference type="PROSITE" id="PS50262">
    <property type="entry name" value="G_PROTEIN_RECEP_F1_2"/>
    <property type="match status" value="1"/>
</dbReference>
<keyword evidence="8 13" id="KW-0297">G-protein coupled receptor</keyword>
<proteinExistence type="inferred from homology"/>
<reference evidence="15" key="1">
    <citation type="submission" date="2025-08" db="UniProtKB">
        <authorList>
            <consortium name="Ensembl"/>
        </authorList>
    </citation>
    <scope>IDENTIFICATION</scope>
    <source>
        <strain evidence="15">Glennie</strain>
    </source>
</reference>
<keyword evidence="6 13" id="KW-0812">Transmembrane</keyword>
<reference evidence="15" key="2">
    <citation type="submission" date="2025-09" db="UniProtKB">
        <authorList>
            <consortium name="Ensembl"/>
        </authorList>
    </citation>
    <scope>IDENTIFICATION</scope>
    <source>
        <strain evidence="15">Glennie</strain>
    </source>
</reference>
<comment type="function">
    <text evidence="1">Putative pheromone receptor.</text>
</comment>
<dbReference type="Gene3D" id="1.20.1070.10">
    <property type="entry name" value="Rhodopsin 7-helix transmembrane proteins"/>
    <property type="match status" value="1"/>
</dbReference>
<dbReference type="Bgee" id="ENSOANG00000007520">
    <property type="expression patterns" value="Expressed in testis"/>
</dbReference>
<dbReference type="Ensembl" id="ENSOANT00000011979.2">
    <property type="protein sequence ID" value="ENSOANP00000011977.2"/>
    <property type="gene ID" value="ENSOANG00000007520.3"/>
</dbReference>
<evidence type="ECO:0000313" key="15">
    <source>
        <dbReference type="Ensembl" id="ENSOANP00000011977.2"/>
    </source>
</evidence>
<protein>
    <recommendedName>
        <fullName evidence="13">Vomeronasal type-1 receptor</fullName>
    </recommendedName>
</protein>
<dbReference type="FunFam" id="1.20.1070.10:FF:000033">
    <property type="entry name" value="Vomeronasal type-1 receptor"/>
    <property type="match status" value="1"/>
</dbReference>
<dbReference type="GeneTree" id="ENSGT00960000186612"/>
<organism evidence="15 16">
    <name type="scientific">Ornithorhynchus anatinus</name>
    <name type="common">Duckbill platypus</name>
    <dbReference type="NCBI Taxonomy" id="9258"/>
    <lineage>
        <taxon>Eukaryota</taxon>
        <taxon>Metazoa</taxon>
        <taxon>Chordata</taxon>
        <taxon>Craniata</taxon>
        <taxon>Vertebrata</taxon>
        <taxon>Euteleostomi</taxon>
        <taxon>Mammalia</taxon>
        <taxon>Monotremata</taxon>
        <taxon>Ornithorhynchidae</taxon>
        <taxon>Ornithorhynchus</taxon>
    </lineage>
</organism>
<gene>
    <name evidence="15" type="primary">ORNANAV1R3216</name>
</gene>
<keyword evidence="10 13" id="KW-0675">Receptor</keyword>
<keyword evidence="12 13" id="KW-0807">Transducer</keyword>
<dbReference type="PANTHER" id="PTHR24062">
    <property type="entry name" value="VOMERONASAL TYPE-1 RECEPTOR"/>
    <property type="match status" value="1"/>
</dbReference>
<evidence type="ECO:0000256" key="4">
    <source>
        <dbReference type="ARBA" id="ARBA00022475"/>
    </source>
</evidence>
<evidence type="ECO:0000256" key="7">
    <source>
        <dbReference type="ARBA" id="ARBA00022989"/>
    </source>
</evidence>
<dbReference type="PRINTS" id="PR01534">
    <property type="entry name" value="VOMERONASL1R"/>
</dbReference>
<dbReference type="OrthoDB" id="9606139at2759"/>
<name>F7CIB6_ORNAN</name>
<evidence type="ECO:0000313" key="16">
    <source>
        <dbReference type="Proteomes" id="UP000002279"/>
    </source>
</evidence>
<keyword evidence="16" id="KW-1185">Reference proteome</keyword>
<feature type="transmembrane region" description="Helical" evidence="13">
    <location>
        <begin position="192"/>
        <end position="210"/>
    </location>
</feature>
<evidence type="ECO:0000256" key="2">
    <source>
        <dbReference type="ARBA" id="ARBA00004651"/>
    </source>
</evidence>
<keyword evidence="9 13" id="KW-0472">Membrane</keyword>
<evidence type="ECO:0000256" key="6">
    <source>
        <dbReference type="ARBA" id="ARBA00022692"/>
    </source>
</evidence>
<evidence type="ECO:0000256" key="1">
    <source>
        <dbReference type="ARBA" id="ARBA00003878"/>
    </source>
</evidence>
<feature type="transmembrane region" description="Helical" evidence="13">
    <location>
        <begin position="91"/>
        <end position="109"/>
    </location>
</feature>
<dbReference type="KEGG" id="oaa:100093109"/>
<dbReference type="InParanoid" id="F7CIB6"/>
<dbReference type="InterPro" id="IPR004072">
    <property type="entry name" value="Vmron_rcpt_1"/>
</dbReference>
<keyword evidence="7 13" id="KW-1133">Transmembrane helix</keyword>
<evidence type="ECO:0000259" key="14">
    <source>
        <dbReference type="PROSITE" id="PS50262"/>
    </source>
</evidence>
<dbReference type="HOGENOM" id="CLU_058641_0_1_1"/>
<feature type="transmembrane region" description="Helical" evidence="13">
    <location>
        <begin position="47"/>
        <end position="71"/>
    </location>
</feature>
<feature type="transmembrane region" description="Helical" evidence="13">
    <location>
        <begin position="231"/>
        <end position="252"/>
    </location>
</feature>
<dbReference type="Pfam" id="PF03402">
    <property type="entry name" value="V1R"/>
    <property type="match status" value="1"/>
</dbReference>
<evidence type="ECO:0000256" key="12">
    <source>
        <dbReference type="ARBA" id="ARBA00023224"/>
    </source>
</evidence>
<feature type="domain" description="G-protein coupled receptors family 1 profile" evidence="14">
    <location>
        <begin position="22"/>
        <end position="288"/>
    </location>
</feature>
<dbReference type="SUPFAM" id="SSF81321">
    <property type="entry name" value="Family A G protein-coupled receptor-like"/>
    <property type="match status" value="1"/>
</dbReference>